<name>A0ABR7UWF0_9FLAO</name>
<dbReference type="Proteomes" id="UP001166021">
    <property type="component" value="Unassembled WGS sequence"/>
</dbReference>
<evidence type="ECO:0000313" key="1">
    <source>
        <dbReference type="EMBL" id="MBD0776832.1"/>
    </source>
</evidence>
<dbReference type="RefSeq" id="WP_188242342.1">
    <property type="nucleotide sequence ID" value="NZ_JABTCF010000001.1"/>
</dbReference>
<sequence length="61" mass="7419">MTHDIEHRDELIALNDRHKRFSLDVYDHMTAGEEKKMLEAHTKMKEAEKELKNFKKNYFNL</sequence>
<comment type="caution">
    <text evidence="1">The sequence shown here is derived from an EMBL/GenBank/DDBJ whole genome shotgun (WGS) entry which is preliminary data.</text>
</comment>
<gene>
    <name evidence="1" type="ORF">HPE56_03410</name>
</gene>
<proteinExistence type="predicted"/>
<accession>A0ABR7UWF0</accession>
<protein>
    <submittedName>
        <fullName evidence="1">Uncharacterized protein</fullName>
    </submittedName>
</protein>
<organism evidence="1 2">
    <name type="scientific">Maribacter aquimaris</name>
    <dbReference type="NCBI Taxonomy" id="2737171"/>
    <lineage>
        <taxon>Bacteria</taxon>
        <taxon>Pseudomonadati</taxon>
        <taxon>Bacteroidota</taxon>
        <taxon>Flavobacteriia</taxon>
        <taxon>Flavobacteriales</taxon>
        <taxon>Flavobacteriaceae</taxon>
        <taxon>Maribacter</taxon>
    </lineage>
</organism>
<evidence type="ECO:0000313" key="2">
    <source>
        <dbReference type="Proteomes" id="UP001166021"/>
    </source>
</evidence>
<reference evidence="1" key="1">
    <citation type="submission" date="2020-05" db="EMBL/GenBank/DDBJ databases">
        <title>The draft genome sequence of Maribacter sp. ANRC-HE7.</title>
        <authorList>
            <person name="Mu L."/>
        </authorList>
    </citation>
    <scope>NUCLEOTIDE SEQUENCE</scope>
    <source>
        <strain evidence="1">ANRC-HE7</strain>
    </source>
</reference>
<keyword evidence="2" id="KW-1185">Reference proteome</keyword>
<dbReference type="EMBL" id="JABTCF010000001">
    <property type="protein sequence ID" value="MBD0776832.1"/>
    <property type="molecule type" value="Genomic_DNA"/>
</dbReference>